<proteinExistence type="inferred from homology"/>
<dbReference type="EMBL" id="JAGFNY010000023">
    <property type="protein sequence ID" value="MBW7570615.1"/>
    <property type="molecule type" value="Genomic_DNA"/>
</dbReference>
<gene>
    <name evidence="3" type="ORF">J5V48_06890</name>
</gene>
<comment type="similarity">
    <text evidence="1">Belongs to the GTP cyclohydrolase I type 2/NIF3 family.</text>
</comment>
<dbReference type="PANTHER" id="PTHR13799">
    <property type="entry name" value="NGG1 INTERACTING FACTOR 3"/>
    <property type="match status" value="1"/>
</dbReference>
<evidence type="ECO:0000256" key="2">
    <source>
        <dbReference type="ARBA" id="ARBA00022723"/>
    </source>
</evidence>
<dbReference type="RefSeq" id="WP_219937839.1">
    <property type="nucleotide sequence ID" value="NZ_JAGFNY010000023.1"/>
</dbReference>
<accession>A0ABS7DH42</accession>
<dbReference type="InterPro" id="IPR036069">
    <property type="entry name" value="DUF34/NIF3_sf"/>
</dbReference>
<name>A0ABS7DH42_9GAMM</name>
<evidence type="ECO:0000256" key="1">
    <source>
        <dbReference type="ARBA" id="ARBA00006964"/>
    </source>
</evidence>
<dbReference type="SUPFAM" id="SSF102705">
    <property type="entry name" value="NIF3 (NGG1p interacting factor 3)-like"/>
    <property type="match status" value="1"/>
</dbReference>
<dbReference type="NCBIfam" id="TIGR00486">
    <property type="entry name" value="YbgI_SA1388"/>
    <property type="match status" value="1"/>
</dbReference>
<evidence type="ECO:0000313" key="4">
    <source>
        <dbReference type="Proteomes" id="UP000731465"/>
    </source>
</evidence>
<comment type="caution">
    <text evidence="3">The sequence shown here is derived from an EMBL/GenBank/DDBJ whole genome shotgun (WGS) entry which is preliminary data.</text>
</comment>
<dbReference type="Gene3D" id="3.40.1390.30">
    <property type="entry name" value="NIF3 (NGG1p interacting factor 3)-like"/>
    <property type="match status" value="2"/>
</dbReference>
<organism evidence="3 4">
    <name type="scientific">Succinivibrio faecicola</name>
    <dbReference type="NCBI Taxonomy" id="2820300"/>
    <lineage>
        <taxon>Bacteria</taxon>
        <taxon>Pseudomonadati</taxon>
        <taxon>Pseudomonadota</taxon>
        <taxon>Gammaproteobacteria</taxon>
        <taxon>Aeromonadales</taxon>
        <taxon>Succinivibrionaceae</taxon>
        <taxon>Succinivibrio</taxon>
    </lineage>
</organism>
<dbReference type="InterPro" id="IPR002678">
    <property type="entry name" value="DUF34/NIF3"/>
</dbReference>
<dbReference type="PANTHER" id="PTHR13799:SF14">
    <property type="entry name" value="GTP CYCLOHYDROLASE 1 TYPE 2 HOMOLOG"/>
    <property type="match status" value="1"/>
</dbReference>
<protein>
    <submittedName>
        <fullName evidence="3">Nif3-like dinuclear metal center hexameric protein</fullName>
    </submittedName>
</protein>
<keyword evidence="4" id="KW-1185">Reference proteome</keyword>
<reference evidence="3 4" key="1">
    <citation type="submission" date="2021-03" db="EMBL/GenBank/DDBJ databases">
        <title>Succinivibrio sp. nov. isolated from feces of cow.</title>
        <authorList>
            <person name="Choi J.-Y."/>
        </authorList>
    </citation>
    <scope>NUCLEOTIDE SEQUENCE [LARGE SCALE GENOMIC DNA]</scope>
    <source>
        <strain evidence="3 4">AGMB01872</strain>
    </source>
</reference>
<evidence type="ECO:0000313" key="3">
    <source>
        <dbReference type="EMBL" id="MBW7570615.1"/>
    </source>
</evidence>
<sequence>MLLSELVSYIDDYLDVKKIPDCSLNGLQVEGFKECQSIATAATASLEAIDAAIESGADTLIVHHGLFWKGQITPVVGAFKDRLNAILESNINLLAYHLPLDTHLVVGNNRYLSDLIKLSEIDYIEPGNPNSGALVGILDEPLTVAQIAKIYSESLNTPVSVVGDCDEKILLSKIAICSGSGSSFVDDCMSHPFDALVTGDIKEQTYHLAKESGTPVFVLGHHASEQGGIKRLGDHLARKFSLEHHHLHFSIEKEVKTYDCSAN</sequence>
<dbReference type="Pfam" id="PF01784">
    <property type="entry name" value="DUF34_NIF3"/>
    <property type="match status" value="1"/>
</dbReference>
<dbReference type="Proteomes" id="UP000731465">
    <property type="component" value="Unassembled WGS sequence"/>
</dbReference>
<keyword evidence="2" id="KW-0479">Metal-binding</keyword>